<dbReference type="InterPro" id="IPR001357">
    <property type="entry name" value="BRCT_dom"/>
</dbReference>
<reference evidence="2" key="1">
    <citation type="submission" date="2021-01" db="EMBL/GenBank/DDBJ databases">
        <authorList>
            <person name="Corre E."/>
            <person name="Pelletier E."/>
            <person name="Niang G."/>
            <person name="Scheremetjew M."/>
            <person name="Finn R."/>
            <person name="Kale V."/>
            <person name="Holt S."/>
            <person name="Cochrane G."/>
            <person name="Meng A."/>
            <person name="Brown T."/>
            <person name="Cohen L."/>
        </authorList>
    </citation>
    <scope>NUCLEOTIDE SEQUENCE</scope>
    <source>
        <strain evidence="2">NIES-381</strain>
    </source>
</reference>
<dbReference type="SUPFAM" id="SSF52113">
    <property type="entry name" value="BRCT domain"/>
    <property type="match status" value="1"/>
</dbReference>
<dbReference type="PROSITE" id="PS50172">
    <property type="entry name" value="BRCT"/>
    <property type="match status" value="1"/>
</dbReference>
<name>A0A7S1IB94_9EUGL</name>
<accession>A0A7S1IB94</accession>
<protein>
    <recommendedName>
        <fullName evidence="1">BRCT domain-containing protein</fullName>
    </recommendedName>
</protein>
<sequence>MSAQEERAGMQVVQAAVLRPVQPLPDFLQGLTAYIEGHSEAVRRCTRLLVAYGAVVAPAPIPSTTHVVWAPATPTPCPRGLQGPLCVTRDWVEACHAERRRVPEGPYAVAVA</sequence>
<evidence type="ECO:0000259" key="1">
    <source>
        <dbReference type="PROSITE" id="PS50172"/>
    </source>
</evidence>
<dbReference type="InterPro" id="IPR036420">
    <property type="entry name" value="BRCT_dom_sf"/>
</dbReference>
<gene>
    <name evidence="2" type="ORF">EGYM00392_LOCUS18123</name>
</gene>
<dbReference type="AlphaFoldDB" id="A0A7S1IB94"/>
<feature type="domain" description="BRCT" evidence="1">
    <location>
        <begin position="23"/>
        <end position="109"/>
    </location>
</feature>
<organism evidence="2">
    <name type="scientific">Eutreptiella gymnastica</name>
    <dbReference type="NCBI Taxonomy" id="73025"/>
    <lineage>
        <taxon>Eukaryota</taxon>
        <taxon>Discoba</taxon>
        <taxon>Euglenozoa</taxon>
        <taxon>Euglenida</taxon>
        <taxon>Spirocuta</taxon>
        <taxon>Euglenophyceae</taxon>
        <taxon>Eutreptiales</taxon>
        <taxon>Eutreptiaceae</taxon>
        <taxon>Eutreptiella</taxon>
    </lineage>
</organism>
<dbReference type="EMBL" id="HBGA01049459">
    <property type="protein sequence ID" value="CAD9007033.1"/>
    <property type="molecule type" value="Transcribed_RNA"/>
</dbReference>
<evidence type="ECO:0000313" key="2">
    <source>
        <dbReference type="EMBL" id="CAD9007033.1"/>
    </source>
</evidence>
<dbReference type="Gene3D" id="3.40.50.10190">
    <property type="entry name" value="BRCT domain"/>
    <property type="match status" value="1"/>
</dbReference>
<proteinExistence type="predicted"/>